<accession>A0A1F4Y494</accession>
<reference evidence="3 4" key="1">
    <citation type="journal article" date="2016" name="Nat. Commun.">
        <title>Thousands of microbial genomes shed light on interconnected biogeochemical processes in an aquifer system.</title>
        <authorList>
            <person name="Anantharaman K."/>
            <person name="Brown C.T."/>
            <person name="Hug L.A."/>
            <person name="Sharon I."/>
            <person name="Castelle C.J."/>
            <person name="Probst A.J."/>
            <person name="Thomas B.C."/>
            <person name="Singh A."/>
            <person name="Wilkins M.J."/>
            <person name="Karaoz U."/>
            <person name="Brodie E.L."/>
            <person name="Williams K.H."/>
            <person name="Hubbard S.S."/>
            <person name="Banfield J.F."/>
        </authorList>
    </citation>
    <scope>NUCLEOTIDE SEQUENCE [LARGE SCALE GENOMIC DNA]</scope>
</reference>
<keyword evidence="1" id="KW-0732">Signal</keyword>
<feature type="signal peptide" evidence="1">
    <location>
        <begin position="1"/>
        <end position="26"/>
    </location>
</feature>
<evidence type="ECO:0000259" key="2">
    <source>
        <dbReference type="Pfam" id="PF18914"/>
    </source>
</evidence>
<proteinExistence type="predicted"/>
<gene>
    <name evidence="3" type="ORF">A2419_03320</name>
</gene>
<dbReference type="Pfam" id="PF18914">
    <property type="entry name" value="DUF5666"/>
    <property type="match status" value="2"/>
</dbReference>
<comment type="caution">
    <text evidence="3">The sequence shown here is derived from an EMBL/GenBank/DDBJ whole genome shotgun (WGS) entry which is preliminary data.</text>
</comment>
<sequence length="241" mass="24470">MKKLNYFLASSAAALLLVASPMLASAHNDGDKSWKSGDNAKTELSWKNSINFLLHGGTAPQPPAAPTSGDIRISATVTAINGSTLTVTAKNNTTYTVNAANAEIKGEGDTNATIGQMKVGDTVTVKGTVNGSVITAEKVSNSALRVRAVLAANGAVGAGVVTSVNGSTFTIKPYGTKATTTVTADSSTVYRVNGEATTSAAIAVGSNVVLAGNTNSDTSIAATIVGIFSRGFGFFKHALFH</sequence>
<feature type="domain" description="DUF5666" evidence="2">
    <location>
        <begin position="159"/>
        <end position="223"/>
    </location>
</feature>
<dbReference type="EMBL" id="MEXB01000004">
    <property type="protein sequence ID" value="OGC88762.1"/>
    <property type="molecule type" value="Genomic_DNA"/>
</dbReference>
<evidence type="ECO:0000313" key="3">
    <source>
        <dbReference type="EMBL" id="OGC88762.1"/>
    </source>
</evidence>
<organism evidence="3 4">
    <name type="scientific">Candidatus Adlerbacteria bacterium RIFOXYC1_FULL_48_26</name>
    <dbReference type="NCBI Taxonomy" id="1797247"/>
    <lineage>
        <taxon>Bacteria</taxon>
        <taxon>Candidatus Adleribacteriota</taxon>
    </lineage>
</organism>
<dbReference type="AlphaFoldDB" id="A0A1F4Y494"/>
<evidence type="ECO:0000256" key="1">
    <source>
        <dbReference type="SAM" id="SignalP"/>
    </source>
</evidence>
<evidence type="ECO:0000313" key="4">
    <source>
        <dbReference type="Proteomes" id="UP000176568"/>
    </source>
</evidence>
<feature type="domain" description="DUF5666" evidence="2">
    <location>
        <begin position="76"/>
        <end position="139"/>
    </location>
</feature>
<feature type="chain" id="PRO_5009515605" description="DUF5666 domain-containing protein" evidence="1">
    <location>
        <begin position="27"/>
        <end position="241"/>
    </location>
</feature>
<dbReference type="InterPro" id="IPR043724">
    <property type="entry name" value="DUF5666"/>
</dbReference>
<protein>
    <recommendedName>
        <fullName evidence="2">DUF5666 domain-containing protein</fullName>
    </recommendedName>
</protein>
<dbReference type="Proteomes" id="UP000176568">
    <property type="component" value="Unassembled WGS sequence"/>
</dbReference>
<name>A0A1F4Y494_9BACT</name>